<name>A0ABU2ED35_9BURK</name>
<protein>
    <submittedName>
        <fullName evidence="1">Uncharacterized protein</fullName>
    </submittedName>
</protein>
<dbReference type="RefSeq" id="WP_175897079.1">
    <property type="nucleotide sequence ID" value="NZ_CADFDQ010000031.1"/>
</dbReference>
<sequence>MQAIFTGSLLHGFDLSRIVLDGEAAAVLETIDAPHAEALGIEKPSDHCGTFDGNPDGRVVVMFCDGVAGGATVYGPWLDRDDAEAWAEDVRRPDQPWQVLECPS</sequence>
<organism evidence="1 2">
    <name type="scientific">Burkholderia pseudomultivorans</name>
    <dbReference type="NCBI Taxonomy" id="1207504"/>
    <lineage>
        <taxon>Bacteria</taxon>
        <taxon>Pseudomonadati</taxon>
        <taxon>Pseudomonadota</taxon>
        <taxon>Betaproteobacteria</taxon>
        <taxon>Burkholderiales</taxon>
        <taxon>Burkholderiaceae</taxon>
        <taxon>Burkholderia</taxon>
        <taxon>Burkholderia cepacia complex</taxon>
    </lineage>
</organism>
<dbReference type="Proteomes" id="UP001248067">
    <property type="component" value="Unassembled WGS sequence"/>
</dbReference>
<accession>A0ABU2ED35</accession>
<proteinExistence type="predicted"/>
<reference evidence="1 2" key="1">
    <citation type="submission" date="2019-06" db="EMBL/GenBank/DDBJ databases">
        <title>Evolution of Burkholderia multivorans in the lungs of Cystic Fibrosis patients.</title>
        <authorList>
            <person name="Moreira L.M."/>
        </authorList>
    </citation>
    <scope>NUCLEOTIDE SEQUENCE [LARGE SCALE GENOMIC DNA]</scope>
    <source>
        <strain evidence="1 2">VC13239</strain>
    </source>
</reference>
<comment type="caution">
    <text evidence="1">The sequence shown here is derived from an EMBL/GenBank/DDBJ whole genome shotgun (WGS) entry which is preliminary data.</text>
</comment>
<evidence type="ECO:0000313" key="1">
    <source>
        <dbReference type="EMBL" id="MDR8757783.1"/>
    </source>
</evidence>
<keyword evidence="2" id="KW-1185">Reference proteome</keyword>
<gene>
    <name evidence="1" type="ORF">FEQ00_06243</name>
</gene>
<dbReference type="EMBL" id="VJSY01000071">
    <property type="protein sequence ID" value="MDR8757783.1"/>
    <property type="molecule type" value="Genomic_DNA"/>
</dbReference>
<evidence type="ECO:0000313" key="2">
    <source>
        <dbReference type="Proteomes" id="UP001248067"/>
    </source>
</evidence>